<feature type="domain" description="DUF1653" evidence="1">
    <location>
        <begin position="7"/>
        <end position="65"/>
    </location>
</feature>
<dbReference type="EMBL" id="CP003752">
    <property type="protein sequence ID" value="AFQ15836.1"/>
    <property type="molecule type" value="Genomic_DNA"/>
</dbReference>
<accession>A0A9W3JJJ9</accession>
<organism evidence="2 3">
    <name type="scientific">Bacillus thuringiensis HD-771</name>
    <dbReference type="NCBI Taxonomy" id="1218175"/>
    <lineage>
        <taxon>Bacteria</taxon>
        <taxon>Bacillati</taxon>
        <taxon>Bacillota</taxon>
        <taxon>Bacilli</taxon>
        <taxon>Bacillales</taxon>
        <taxon>Bacillaceae</taxon>
        <taxon>Bacillus</taxon>
        <taxon>Bacillus cereus group</taxon>
    </lineage>
</organism>
<protein>
    <recommendedName>
        <fullName evidence="1">DUF1653 domain-containing protein</fullName>
    </recommendedName>
</protein>
<evidence type="ECO:0000259" key="1">
    <source>
        <dbReference type="Pfam" id="PF07866"/>
    </source>
</evidence>
<dbReference type="Pfam" id="PF07866">
    <property type="entry name" value="DUF1653"/>
    <property type="match status" value="1"/>
</dbReference>
<name>A0A9W3JJJ9_BACTU</name>
<dbReference type="InterPro" id="IPR037135">
    <property type="entry name" value="DUF1653-like_dom_sf"/>
</dbReference>
<sequence>MDNKKVKIYRYYKGGIYLVTGKGKQTGTDEEMVIYEDAKGNTWIEPQSTFMADIEVCGVKVPRFEHLGNFYKSN</sequence>
<evidence type="ECO:0000313" key="2">
    <source>
        <dbReference type="EMBL" id="AFQ15836.1"/>
    </source>
</evidence>
<dbReference type="Proteomes" id="UP000005259">
    <property type="component" value="Chromosome"/>
</dbReference>
<gene>
    <name evidence="2" type="ORF">BTG_11900</name>
</gene>
<reference evidence="2 3" key="1">
    <citation type="submission" date="2012-08" db="EMBL/GenBank/DDBJ databases">
        <authorList>
            <person name="Doggett N."/>
            <person name="Teshima H."/>
            <person name="Bruce D."/>
            <person name="Detter J.C."/>
            <person name="Johnson S.L."/>
            <person name="Han C."/>
        </authorList>
    </citation>
    <scope>NUCLEOTIDE SEQUENCE [LARGE SCALE GENOMIC DNA]</scope>
    <source>
        <strain evidence="2 3">HD-771</strain>
    </source>
</reference>
<dbReference type="InterPro" id="IPR023387">
    <property type="entry name" value="DUF1653-like_dom"/>
</dbReference>
<dbReference type="RefSeq" id="WP_000369000.1">
    <property type="nucleotide sequence ID" value="NC_018500.1"/>
</dbReference>
<dbReference type="Gene3D" id="2.30.30.320">
    <property type="entry name" value="DUF1653-like domain"/>
    <property type="match status" value="1"/>
</dbReference>
<dbReference type="AlphaFoldDB" id="A0A9W3JJJ9"/>
<proteinExistence type="predicted"/>
<dbReference type="GeneID" id="64187005"/>
<evidence type="ECO:0000313" key="3">
    <source>
        <dbReference type="Proteomes" id="UP000005259"/>
    </source>
</evidence>
<dbReference type="KEGG" id="bti:BTG_11900"/>